<dbReference type="PANTHER" id="PTHR15503:SF22">
    <property type="entry name" value="TRANSPOSON TY3-I GAG POLYPROTEIN"/>
    <property type="match status" value="1"/>
</dbReference>
<organism evidence="3 4">
    <name type="scientific">Arachis duranensis</name>
    <name type="common">Wild peanut</name>
    <dbReference type="NCBI Taxonomy" id="130453"/>
    <lineage>
        <taxon>Eukaryota</taxon>
        <taxon>Viridiplantae</taxon>
        <taxon>Streptophyta</taxon>
        <taxon>Embryophyta</taxon>
        <taxon>Tracheophyta</taxon>
        <taxon>Spermatophyta</taxon>
        <taxon>Magnoliopsida</taxon>
        <taxon>eudicotyledons</taxon>
        <taxon>Gunneridae</taxon>
        <taxon>Pentapetalae</taxon>
        <taxon>rosids</taxon>
        <taxon>fabids</taxon>
        <taxon>Fabales</taxon>
        <taxon>Fabaceae</taxon>
        <taxon>Papilionoideae</taxon>
        <taxon>50 kb inversion clade</taxon>
        <taxon>dalbergioids sensu lato</taxon>
        <taxon>Dalbergieae</taxon>
        <taxon>Pterocarpus clade</taxon>
        <taxon>Arachis</taxon>
    </lineage>
</organism>
<dbReference type="PANTHER" id="PTHR15503">
    <property type="entry name" value="LDOC1 RELATED"/>
    <property type="match status" value="1"/>
</dbReference>
<sequence>MAEGTRLNRLEELTMSNKQEVTTLSRGLVEANERIADTQAQLTNMDSSLRSIEKLLRENLKLKLKVNDYGFNGDDTMEGGSGAGSVSVGAEQPWPRLRVKVADLPMFDGEGVEDWVFRARQYLETFEIPMEQRIRVLSFHLVGAAYAWYRWGINNNMAYTCEAFLEAMVLRFGKNLYYDPRTAIKELKQSESVEEYQCQFEELTNRVNGLSEEWIISLFVAGLKEPLKCELLLAQPTSYVQAVSIAKLHEQKNAVTAGLARSTINKPITQQAPTRFAPNRTLNPIYTNQKIQTNPTSTNPANPAILHSTNTPTKAPQPPFKKLTSAEIRARREKGLCYYCDDKYAPGHRCKASYQLLIGEEELQELLHGTTEGNGEVHESDTEEEEEENGQQNPRISLNAFEGEFHPETLRVKGTHANKQLLILIDGGSTHNFIKGSVAKKLNLSLTPTPALKVMVGNGESINCAAKCRDLSLLVQGYKFSADMYVLDLKGADVVLGVHWMMRLGTIRINYMELFMKFKEMGTWITFKGERLLRETELNFRELRKLSGSSNIASLFQLAAIPSVEEPVPENQNNYPLVELLTTPSTLHRVHRQ</sequence>
<feature type="region of interest" description="Disordered" evidence="1">
    <location>
        <begin position="370"/>
        <end position="395"/>
    </location>
</feature>
<dbReference type="KEGG" id="adu:127745594"/>
<dbReference type="InterPro" id="IPR005162">
    <property type="entry name" value="Retrotrans_gag_dom"/>
</dbReference>
<keyword evidence="3" id="KW-1185">Reference proteome</keyword>
<gene>
    <name evidence="4" type="primary">LOC127745594</name>
</gene>
<protein>
    <submittedName>
        <fullName evidence="4">Uncharacterized protein LOC127745594</fullName>
    </submittedName>
</protein>
<reference evidence="3" key="1">
    <citation type="journal article" date="2016" name="Nat. Genet.">
        <title>The genome sequences of Arachis duranensis and Arachis ipaensis, the diploid ancestors of cultivated peanut.</title>
        <authorList>
            <person name="Bertioli D.J."/>
            <person name="Cannon S.B."/>
            <person name="Froenicke L."/>
            <person name="Huang G."/>
            <person name="Farmer A.D."/>
            <person name="Cannon E.K."/>
            <person name="Liu X."/>
            <person name="Gao D."/>
            <person name="Clevenger J."/>
            <person name="Dash S."/>
            <person name="Ren L."/>
            <person name="Moretzsohn M.C."/>
            <person name="Shirasawa K."/>
            <person name="Huang W."/>
            <person name="Vidigal B."/>
            <person name="Abernathy B."/>
            <person name="Chu Y."/>
            <person name="Niederhuth C.E."/>
            <person name="Umale P."/>
            <person name="Araujo A.C."/>
            <person name="Kozik A."/>
            <person name="Kim K.D."/>
            <person name="Burow M.D."/>
            <person name="Varshney R.K."/>
            <person name="Wang X."/>
            <person name="Zhang X."/>
            <person name="Barkley N."/>
            <person name="Guimaraes P.M."/>
            <person name="Isobe S."/>
            <person name="Guo B."/>
            <person name="Liao B."/>
            <person name="Stalker H.T."/>
            <person name="Schmitz R.J."/>
            <person name="Scheffler B.E."/>
            <person name="Leal-Bertioli S.C."/>
            <person name="Xun X."/>
            <person name="Jackson S.A."/>
            <person name="Michelmore R."/>
            <person name="Ozias-Akins P."/>
        </authorList>
    </citation>
    <scope>NUCLEOTIDE SEQUENCE [LARGE SCALE GENOMIC DNA]</scope>
    <source>
        <strain evidence="3">cv. V14167</strain>
    </source>
</reference>
<evidence type="ECO:0000259" key="2">
    <source>
        <dbReference type="Pfam" id="PF03732"/>
    </source>
</evidence>
<dbReference type="Pfam" id="PF03732">
    <property type="entry name" value="Retrotrans_gag"/>
    <property type="match status" value="1"/>
</dbReference>
<evidence type="ECO:0000313" key="3">
    <source>
        <dbReference type="Proteomes" id="UP000515211"/>
    </source>
</evidence>
<feature type="domain" description="Retrotransposon gag" evidence="2">
    <location>
        <begin position="136"/>
        <end position="225"/>
    </location>
</feature>
<dbReference type="RefSeq" id="XP_052114450.1">
    <property type="nucleotide sequence ID" value="XM_052258490.1"/>
</dbReference>
<dbReference type="Pfam" id="PF08284">
    <property type="entry name" value="RVP_2"/>
    <property type="match status" value="1"/>
</dbReference>
<dbReference type="CDD" id="cd00303">
    <property type="entry name" value="retropepsin_like"/>
    <property type="match status" value="1"/>
</dbReference>
<dbReference type="SUPFAM" id="SSF50630">
    <property type="entry name" value="Acid proteases"/>
    <property type="match status" value="1"/>
</dbReference>
<accession>A0A9C6TDA4</accession>
<dbReference type="Gene3D" id="2.40.70.10">
    <property type="entry name" value="Acid Proteases"/>
    <property type="match status" value="1"/>
</dbReference>
<evidence type="ECO:0000313" key="4">
    <source>
        <dbReference type="RefSeq" id="XP_052114450.1"/>
    </source>
</evidence>
<dbReference type="Proteomes" id="UP000515211">
    <property type="component" value="Chromosome 3"/>
</dbReference>
<name>A0A9C6TDA4_ARADU</name>
<proteinExistence type="predicted"/>
<dbReference type="AlphaFoldDB" id="A0A9C6TDA4"/>
<dbReference type="InterPro" id="IPR032567">
    <property type="entry name" value="RTL1-rel"/>
</dbReference>
<dbReference type="InterPro" id="IPR021109">
    <property type="entry name" value="Peptidase_aspartic_dom_sf"/>
</dbReference>
<evidence type="ECO:0000256" key="1">
    <source>
        <dbReference type="SAM" id="MobiDB-lite"/>
    </source>
</evidence>
<reference evidence="4" key="2">
    <citation type="submission" date="2025-08" db="UniProtKB">
        <authorList>
            <consortium name="RefSeq"/>
        </authorList>
    </citation>
    <scope>IDENTIFICATION</scope>
    <source>
        <tissue evidence="4">Whole plant</tissue>
    </source>
</reference>
<dbReference type="GeneID" id="127745594"/>